<reference evidence="2" key="1">
    <citation type="submission" date="2020-05" db="EMBL/GenBank/DDBJ databases">
        <authorList>
            <person name="Chiriac C."/>
            <person name="Salcher M."/>
            <person name="Ghai R."/>
            <person name="Kavagutti S V."/>
        </authorList>
    </citation>
    <scope>NUCLEOTIDE SEQUENCE</scope>
</reference>
<feature type="region of interest" description="Disordered" evidence="1">
    <location>
        <begin position="132"/>
        <end position="160"/>
    </location>
</feature>
<organism evidence="2">
    <name type="scientific">uncultured Caudovirales phage</name>
    <dbReference type="NCBI Taxonomy" id="2100421"/>
    <lineage>
        <taxon>Viruses</taxon>
        <taxon>Duplodnaviria</taxon>
        <taxon>Heunggongvirae</taxon>
        <taxon>Uroviricota</taxon>
        <taxon>Caudoviricetes</taxon>
        <taxon>Peduoviridae</taxon>
        <taxon>Maltschvirus</taxon>
        <taxon>Maltschvirus maltsch</taxon>
    </lineage>
</organism>
<evidence type="ECO:0000313" key="2">
    <source>
        <dbReference type="EMBL" id="CAB4222054.1"/>
    </source>
</evidence>
<feature type="region of interest" description="Disordered" evidence="1">
    <location>
        <begin position="69"/>
        <end position="91"/>
    </location>
</feature>
<dbReference type="EMBL" id="LR797523">
    <property type="protein sequence ID" value="CAB4222054.1"/>
    <property type="molecule type" value="Genomic_DNA"/>
</dbReference>
<gene>
    <name evidence="2" type="ORF">UFOVP1655_31</name>
</gene>
<protein>
    <submittedName>
        <fullName evidence="2">Uncharacterized protein</fullName>
    </submittedName>
</protein>
<sequence>MISFKQFVTENQKHTSADTSLNQTAAGLKYAAKEGLIKPNSLNVDNGGGRYNKGKEHVESSIKGAKLHVHDPFNRTEGHNKDVKKNAEGNADYTGMHNVLNVIKEPEHRIAALHQVKSFMKPKTGIAHITTYEGDKSGNERQTKNDKGRGSSWQNHRKTDTYMPEIKKVFPDSTHEVTHKSGHIIIRQR</sequence>
<accession>A0A6J5T5D0</accession>
<feature type="compositionally biased region" description="Basic and acidic residues" evidence="1">
    <location>
        <begin position="69"/>
        <end position="87"/>
    </location>
</feature>
<evidence type="ECO:0000256" key="1">
    <source>
        <dbReference type="SAM" id="MobiDB-lite"/>
    </source>
</evidence>
<feature type="compositionally biased region" description="Basic and acidic residues" evidence="1">
    <location>
        <begin position="133"/>
        <end position="149"/>
    </location>
</feature>
<name>A0A6J5T5D0_9CAUD</name>
<proteinExistence type="predicted"/>